<keyword evidence="3" id="KW-1185">Reference proteome</keyword>
<dbReference type="RefSeq" id="WP_166116251.1">
    <property type="nucleotide sequence ID" value="NZ_BAABDB010000023.1"/>
</dbReference>
<dbReference type="GO" id="GO:0007165">
    <property type="term" value="P:signal transduction"/>
    <property type="evidence" value="ECO:0007669"/>
    <property type="project" value="InterPro"/>
</dbReference>
<evidence type="ECO:0000313" key="3">
    <source>
        <dbReference type="Proteomes" id="UP000578000"/>
    </source>
</evidence>
<gene>
    <name evidence="2" type="ORF">HNR55_002809</name>
</gene>
<feature type="domain" description="TIR" evidence="1">
    <location>
        <begin position="153"/>
        <end position="230"/>
    </location>
</feature>
<accession>A0A841QJ04</accession>
<dbReference type="EMBL" id="JACHIE010000015">
    <property type="protein sequence ID" value="MBB6458204.1"/>
    <property type="molecule type" value="Genomic_DNA"/>
</dbReference>
<dbReference type="Proteomes" id="UP000578000">
    <property type="component" value="Unassembled WGS sequence"/>
</dbReference>
<sequence>MNPPLSLTGNYQLVVLGQEGNPKITEYTIRLIASVQRAFDNLGVNQKKFLINFKSNDENTDIDRRMPTVAVFFGLVPSPVLSNTDSKRLKTLLDDGILIIPIVENITNFSTMVTPEVAALNGCSLADCGNDFERLAARILEGFGLLREKRRLFISYRRVESSGVATQLYEALDAAGFDVFLDTQGVIRPGEPFQEILWHRLADTDVAVVLDTPNFLASRWTEEELARANTSNIQLLQILWPGQTEGATAAFSMFHPLSNSDFVGSNTLGLSAQLKDLEVSKIVDAVEGLRARAFGARHAFLVREFAIEARSEGMQVLTTLERNLILAASNGSRTLVMPAIGIPDAERYEWLGRLYQRDLDNGSNYAQPPILLYDQTGIRSRWLQHLEWLNDNIACARSLSITDAKKWLSKIKGPSAT</sequence>
<dbReference type="InterPro" id="IPR000157">
    <property type="entry name" value="TIR_dom"/>
</dbReference>
<organism evidence="2 3">
    <name type="scientific">Acetobacter lovaniensis</name>
    <dbReference type="NCBI Taxonomy" id="104100"/>
    <lineage>
        <taxon>Bacteria</taxon>
        <taxon>Pseudomonadati</taxon>
        <taxon>Pseudomonadota</taxon>
        <taxon>Alphaproteobacteria</taxon>
        <taxon>Acetobacterales</taxon>
        <taxon>Acetobacteraceae</taxon>
        <taxon>Acetobacter</taxon>
    </lineage>
</organism>
<dbReference type="Gene3D" id="3.40.50.10140">
    <property type="entry name" value="Toll/interleukin-1 receptor homology (TIR) domain"/>
    <property type="match status" value="1"/>
</dbReference>
<evidence type="ECO:0000259" key="1">
    <source>
        <dbReference type="Pfam" id="PF13676"/>
    </source>
</evidence>
<evidence type="ECO:0000313" key="2">
    <source>
        <dbReference type="EMBL" id="MBB6458204.1"/>
    </source>
</evidence>
<comment type="caution">
    <text evidence="2">The sequence shown here is derived from an EMBL/GenBank/DDBJ whole genome shotgun (WGS) entry which is preliminary data.</text>
</comment>
<proteinExistence type="predicted"/>
<dbReference type="InterPro" id="IPR035897">
    <property type="entry name" value="Toll_tir_struct_dom_sf"/>
</dbReference>
<dbReference type="Pfam" id="PF13676">
    <property type="entry name" value="TIR_2"/>
    <property type="match status" value="1"/>
</dbReference>
<name>A0A841QJ04_9PROT</name>
<dbReference type="AlphaFoldDB" id="A0A841QJ04"/>
<reference evidence="2 3" key="1">
    <citation type="submission" date="2020-08" db="EMBL/GenBank/DDBJ databases">
        <title>Genomic Encyclopedia of Type Strains, Phase IV (KMG-IV): sequencing the most valuable type-strain genomes for metagenomic binning, comparative biology and taxonomic classification.</title>
        <authorList>
            <person name="Goeker M."/>
        </authorList>
    </citation>
    <scope>NUCLEOTIDE SEQUENCE [LARGE SCALE GENOMIC DNA]</scope>
    <source>
        <strain evidence="2 3">DSM 4491</strain>
    </source>
</reference>
<protein>
    <recommendedName>
        <fullName evidence="1">TIR domain-containing protein</fullName>
    </recommendedName>
</protein>
<dbReference type="SUPFAM" id="SSF52200">
    <property type="entry name" value="Toll/Interleukin receptor TIR domain"/>
    <property type="match status" value="1"/>
</dbReference>